<evidence type="ECO:0000313" key="1">
    <source>
        <dbReference type="EMBL" id="SDF21540.1"/>
    </source>
</evidence>
<dbReference type="EMBL" id="LT629690">
    <property type="protein sequence ID" value="SDF21540.1"/>
    <property type="molecule type" value="Genomic_DNA"/>
</dbReference>
<dbReference type="AlphaFoldDB" id="A0A1G7J9D3"/>
<gene>
    <name evidence="1" type="ORF">SAMN05444167_1736</name>
</gene>
<reference evidence="1 2" key="1">
    <citation type="submission" date="2016-10" db="EMBL/GenBank/DDBJ databases">
        <authorList>
            <person name="de Groot N.N."/>
        </authorList>
    </citation>
    <scope>NUCLEOTIDE SEQUENCE [LARGE SCALE GENOMIC DNA]</scope>
    <source>
        <strain evidence="1 2">GAS232</strain>
    </source>
</reference>
<protein>
    <submittedName>
        <fullName evidence="1">Uncharacterized protein</fullName>
    </submittedName>
</protein>
<proteinExistence type="predicted"/>
<dbReference type="OrthoDB" id="9916930at2"/>
<accession>A0A1G7J9D3</accession>
<dbReference type="Proteomes" id="UP000182427">
    <property type="component" value="Chromosome I"/>
</dbReference>
<organism evidence="1 2">
    <name type="scientific">Terriglobus roseus</name>
    <dbReference type="NCBI Taxonomy" id="392734"/>
    <lineage>
        <taxon>Bacteria</taxon>
        <taxon>Pseudomonadati</taxon>
        <taxon>Acidobacteriota</taxon>
        <taxon>Terriglobia</taxon>
        <taxon>Terriglobales</taxon>
        <taxon>Acidobacteriaceae</taxon>
        <taxon>Terriglobus</taxon>
    </lineage>
</organism>
<name>A0A1G7J9D3_9BACT</name>
<evidence type="ECO:0000313" key="2">
    <source>
        <dbReference type="Proteomes" id="UP000182427"/>
    </source>
</evidence>
<keyword evidence="2" id="KW-1185">Reference proteome</keyword>
<dbReference type="RefSeq" id="WP_083344773.1">
    <property type="nucleotide sequence ID" value="NZ_LT629690.1"/>
</dbReference>
<sequence length="222" mass="23718">MNDLLSRVLQRATHPGGGLEPLRASRVALRAGAVASMTFPAEEVHEKVASADVSTTTVTPIPNGSGVPVRGPSIRGEVGANAALDAAPQLRTEQALKDEALDDDLRHATTVRQSADTVKAMASEPSAFVADSSQAEFLSGHSERESFKPLTTRALISAVEAPREMDKEEITHPPESAMLPALEISIGHIDVQAAIRAPERPRTPAFRPRVSLHDFLARSGRR</sequence>